<keyword evidence="3" id="KW-1185">Reference proteome</keyword>
<reference evidence="2" key="1">
    <citation type="submission" date="2021-03" db="EMBL/GenBank/DDBJ databases">
        <title>Genomic Encyclopedia of Type Strains, Phase IV (KMG-IV): sequencing the most valuable type-strain genomes for metagenomic binning, comparative biology and taxonomic classification.</title>
        <authorList>
            <person name="Goeker M."/>
        </authorList>
    </citation>
    <scope>NUCLEOTIDE SEQUENCE</scope>
    <source>
        <strain evidence="2">DSM 23564</strain>
    </source>
</reference>
<comment type="caution">
    <text evidence="2">The sequence shown here is derived from an EMBL/GenBank/DDBJ whole genome shotgun (WGS) entry which is preliminary data.</text>
</comment>
<dbReference type="GO" id="GO:0008962">
    <property type="term" value="F:phosphatidylglycerophosphatase activity"/>
    <property type="evidence" value="ECO:0007669"/>
    <property type="project" value="InterPro"/>
</dbReference>
<dbReference type="EMBL" id="JAGGKQ010000003">
    <property type="protein sequence ID" value="MBP1921670.1"/>
    <property type="molecule type" value="Genomic_DNA"/>
</dbReference>
<dbReference type="Pfam" id="PF25945">
    <property type="entry name" value="DUF7984"/>
    <property type="match status" value="1"/>
</dbReference>
<proteinExistence type="predicted"/>
<dbReference type="Proteomes" id="UP000823588">
    <property type="component" value="Unassembled WGS sequence"/>
</dbReference>
<evidence type="ECO:0000313" key="3">
    <source>
        <dbReference type="Proteomes" id="UP000823588"/>
    </source>
</evidence>
<dbReference type="GO" id="GO:0006629">
    <property type="term" value="P:lipid metabolic process"/>
    <property type="evidence" value="ECO:0007669"/>
    <property type="project" value="InterPro"/>
</dbReference>
<evidence type="ECO:0000259" key="1">
    <source>
        <dbReference type="Pfam" id="PF25945"/>
    </source>
</evidence>
<sequence length="166" mass="17868">MRVTPNGVREEHAWIRDRAPVVVPVLNETRDRLGTLFETEVDAVDAETYRREVDAVFADGEVAVNVAGYAALLRELDVAGDYPGFVVDEVLGRELAATIAGGQPLSVLAQATFHFADVHVDEDATADGKGNAGVDDLDAALAAGFQTRLPGWDWREGESQFAVDAE</sequence>
<name>A0A8T4GDE2_9EURY</name>
<gene>
    <name evidence="2" type="ORF">J2751_000663</name>
</gene>
<protein>
    <recommendedName>
        <fullName evidence="1">DUF7984 domain-containing protein</fullName>
    </recommendedName>
</protein>
<evidence type="ECO:0000313" key="2">
    <source>
        <dbReference type="EMBL" id="MBP1921670.1"/>
    </source>
</evidence>
<dbReference type="OrthoDB" id="213736at2157"/>
<dbReference type="RefSeq" id="WP_209483113.1">
    <property type="nucleotide sequence ID" value="NZ_JAGGKQ010000003.1"/>
</dbReference>
<dbReference type="InterPro" id="IPR036681">
    <property type="entry name" value="PgpA-like_sf"/>
</dbReference>
<feature type="domain" description="DUF7984" evidence="1">
    <location>
        <begin position="1"/>
        <end position="164"/>
    </location>
</feature>
<dbReference type="InterPro" id="IPR058290">
    <property type="entry name" value="DUF7984"/>
</dbReference>
<dbReference type="SUPFAM" id="SSF101307">
    <property type="entry name" value="YutG-like"/>
    <property type="match status" value="1"/>
</dbReference>
<organism evidence="2 3">
    <name type="scientific">Halorubrum alkaliphilum</name>
    <dbReference type="NCBI Taxonomy" id="261290"/>
    <lineage>
        <taxon>Archaea</taxon>
        <taxon>Methanobacteriati</taxon>
        <taxon>Methanobacteriota</taxon>
        <taxon>Stenosarchaea group</taxon>
        <taxon>Halobacteria</taxon>
        <taxon>Halobacteriales</taxon>
        <taxon>Haloferacaceae</taxon>
        <taxon>Halorubrum</taxon>
    </lineage>
</organism>
<dbReference type="AlphaFoldDB" id="A0A8T4GDE2"/>
<accession>A0A8T4GDE2</accession>